<dbReference type="EMBL" id="KK365243">
    <property type="protein sequence ID" value="KCZ79655.1"/>
    <property type="molecule type" value="Genomic_DNA"/>
</dbReference>
<keyword evidence="1" id="KW-0732">Signal</keyword>
<sequence>MSKAVKLDLVLYFMILNLLRKSFKCQECGIDCKFVEFKRSLEGYAWGCYEASCLKYRKYYSIRKNAFSRGLTVL</sequence>
<organism evidence="2 3">
    <name type="scientific">Anncaliia algerae PRA339</name>
    <dbReference type="NCBI Taxonomy" id="1288291"/>
    <lineage>
        <taxon>Eukaryota</taxon>
        <taxon>Fungi</taxon>
        <taxon>Fungi incertae sedis</taxon>
        <taxon>Microsporidia</taxon>
        <taxon>Tubulinosematoidea</taxon>
        <taxon>Tubulinosematidae</taxon>
        <taxon>Anncaliia</taxon>
    </lineage>
</organism>
<reference evidence="2 3" key="2">
    <citation type="submission" date="2014-03" db="EMBL/GenBank/DDBJ databases">
        <title>The Genome Sequence of Anncaliia algerae insect isolate PRA339.</title>
        <authorList>
            <consortium name="The Broad Institute Genome Sequencing Platform"/>
            <consortium name="The Broad Institute Genome Sequencing Center for Infectious Disease"/>
            <person name="Cuomo C."/>
            <person name="Becnel J."/>
            <person name="Sanscrainte N."/>
            <person name="Walker B."/>
            <person name="Young S.K."/>
            <person name="Zeng Q."/>
            <person name="Gargeya S."/>
            <person name="Fitzgerald M."/>
            <person name="Haas B."/>
            <person name="Abouelleil A."/>
            <person name="Alvarado L."/>
            <person name="Arachchi H.M."/>
            <person name="Berlin A.M."/>
            <person name="Chapman S.B."/>
            <person name="Dewar J."/>
            <person name="Goldberg J."/>
            <person name="Griggs A."/>
            <person name="Gujja S."/>
            <person name="Hansen M."/>
            <person name="Howarth C."/>
            <person name="Imamovic A."/>
            <person name="Larimer J."/>
            <person name="McCowan C."/>
            <person name="Murphy C."/>
            <person name="Neiman D."/>
            <person name="Pearson M."/>
            <person name="Priest M."/>
            <person name="Roberts A."/>
            <person name="Saif S."/>
            <person name="Shea T."/>
            <person name="Sisk P."/>
            <person name="Sykes S."/>
            <person name="Wortman J."/>
            <person name="Nusbaum C."/>
            <person name="Birren B."/>
        </authorList>
    </citation>
    <scope>NUCLEOTIDE SEQUENCE [LARGE SCALE GENOMIC DNA]</scope>
    <source>
        <strain evidence="2 3">PRA339</strain>
    </source>
</reference>
<name>A0A059EXL9_9MICR</name>
<protein>
    <submittedName>
        <fullName evidence="2">Uncharacterized protein</fullName>
    </submittedName>
</protein>
<dbReference type="OrthoDB" id="10552784at2759"/>
<reference evidence="3" key="1">
    <citation type="submission" date="2013-02" db="EMBL/GenBank/DDBJ databases">
        <authorList>
            <consortium name="The Broad Institute Genome Sequencing Platform"/>
            <person name="Cuomo C."/>
            <person name="Becnel J."/>
            <person name="Sanscrainte N."/>
            <person name="Walker B."/>
            <person name="Young S.K."/>
            <person name="Zeng Q."/>
            <person name="Gargeya S."/>
            <person name="Fitzgerald M."/>
            <person name="Haas B."/>
            <person name="Abouelleil A."/>
            <person name="Alvarado L."/>
            <person name="Arachchi H.M."/>
            <person name="Berlin A.M."/>
            <person name="Chapman S.B."/>
            <person name="Dewar J."/>
            <person name="Goldberg J."/>
            <person name="Griggs A."/>
            <person name="Gujja S."/>
            <person name="Hansen M."/>
            <person name="Howarth C."/>
            <person name="Imamovic A."/>
            <person name="Larimer J."/>
            <person name="McCowan C."/>
            <person name="Murphy C."/>
            <person name="Neiman D."/>
            <person name="Pearson M."/>
            <person name="Priest M."/>
            <person name="Roberts A."/>
            <person name="Saif S."/>
            <person name="Shea T."/>
            <person name="Sisk P."/>
            <person name="Sykes S."/>
            <person name="Wortman J."/>
            <person name="Nusbaum C."/>
            <person name="Birren B."/>
        </authorList>
    </citation>
    <scope>NUCLEOTIDE SEQUENCE [LARGE SCALE GENOMIC DNA]</scope>
    <source>
        <strain evidence="3">PRA339</strain>
    </source>
</reference>
<evidence type="ECO:0000256" key="1">
    <source>
        <dbReference type="SAM" id="SignalP"/>
    </source>
</evidence>
<gene>
    <name evidence="2" type="ORF">H312_02961</name>
</gene>
<keyword evidence="3" id="KW-1185">Reference proteome</keyword>
<feature type="signal peptide" evidence="1">
    <location>
        <begin position="1"/>
        <end position="24"/>
    </location>
</feature>
<feature type="chain" id="PRO_5001576721" evidence="1">
    <location>
        <begin position="25"/>
        <end position="74"/>
    </location>
</feature>
<dbReference type="AlphaFoldDB" id="A0A059EXL9"/>
<dbReference type="Proteomes" id="UP000030655">
    <property type="component" value="Unassembled WGS sequence"/>
</dbReference>
<evidence type="ECO:0000313" key="3">
    <source>
        <dbReference type="Proteomes" id="UP000030655"/>
    </source>
</evidence>
<evidence type="ECO:0000313" key="2">
    <source>
        <dbReference type="EMBL" id="KCZ79655.1"/>
    </source>
</evidence>
<dbReference type="HOGENOM" id="CLU_2687326_0_0_1"/>
<dbReference type="VEuPathDB" id="MicrosporidiaDB:H312_02961"/>
<accession>A0A059EXL9</accession>
<proteinExistence type="predicted"/>